<dbReference type="InterPro" id="IPR050789">
    <property type="entry name" value="Diverse_Enzym_Activities"/>
</dbReference>
<dbReference type="Gene3D" id="3.40.710.10">
    <property type="entry name" value="DD-peptidase/beta-lactamase superfamily"/>
    <property type="match status" value="1"/>
</dbReference>
<evidence type="ECO:0000313" key="4">
    <source>
        <dbReference type="EMBL" id="UPU37550.1"/>
    </source>
</evidence>
<name>A0ABY4LHS7_9BACT</name>
<dbReference type="EMBL" id="CP096574">
    <property type="protein sequence ID" value="UPU37550.1"/>
    <property type="molecule type" value="Genomic_DNA"/>
</dbReference>
<dbReference type="InterPro" id="IPR001466">
    <property type="entry name" value="Beta-lactam-related"/>
</dbReference>
<sequence length="392" mass="42739">MRLNTYFRVRLRPLLSSICGCMLVILHATAARAADQPRIDSLMNEAMARNLIAGGVVLIGNRDKVLFEKAYGRISPFPDAPPMVTDTIFDVASLTKVIATTPSILKLAEEGRISLLDPVTKWFPELAGKGKDAILVMNLLTHTSGLDDVPLASANPMQSAIEGAAAQKLKGEVGSRFRYADLNFILLAELVRRATGAPLDLYAQVSFYRPLGMTDTAFHPKEAARCSGTISDDRVLFGEPQDYLCRQLGGVAGHAGLFATARDLSRFCRMMLAGGMLDGRRVLAKRTVEQMTAPYFSRGGTVVRGLGWDISSPFSAPRGQGFSRVSFGHTGYSGTSIWIDPATDTFVILLTSRLEYKKVHEINKLRGDISTLAAQIFGIPVEFGDMARFNDE</sequence>
<organism evidence="4 5">
    <name type="scientific">Geomonas paludis</name>
    <dbReference type="NCBI Taxonomy" id="2740185"/>
    <lineage>
        <taxon>Bacteria</taxon>
        <taxon>Pseudomonadati</taxon>
        <taxon>Thermodesulfobacteriota</taxon>
        <taxon>Desulfuromonadia</taxon>
        <taxon>Geobacterales</taxon>
        <taxon>Geobacteraceae</taxon>
        <taxon>Geomonas</taxon>
    </lineage>
</organism>
<feature type="domain" description="Beta-lactamase-related" evidence="3">
    <location>
        <begin position="39"/>
        <end position="359"/>
    </location>
</feature>
<evidence type="ECO:0000259" key="3">
    <source>
        <dbReference type="Pfam" id="PF00144"/>
    </source>
</evidence>
<evidence type="ECO:0000313" key="5">
    <source>
        <dbReference type="Proteomes" id="UP000831485"/>
    </source>
</evidence>
<proteinExistence type="predicted"/>
<reference evidence="4" key="1">
    <citation type="submission" date="2022-04" db="EMBL/GenBank/DDBJ databases">
        <authorList>
            <person name="Liu G."/>
        </authorList>
    </citation>
    <scope>NUCLEOTIDE SEQUENCE</scope>
    <source>
        <strain evidence="4">RG22</strain>
    </source>
</reference>
<dbReference type="Pfam" id="PF00144">
    <property type="entry name" value="Beta-lactamase"/>
    <property type="match status" value="1"/>
</dbReference>
<evidence type="ECO:0000256" key="2">
    <source>
        <dbReference type="SAM" id="SignalP"/>
    </source>
</evidence>
<dbReference type="Proteomes" id="UP000831485">
    <property type="component" value="Chromosome"/>
</dbReference>
<feature type="chain" id="PRO_5046525404" evidence="2">
    <location>
        <begin position="34"/>
        <end position="392"/>
    </location>
</feature>
<gene>
    <name evidence="4" type="ORF">M1B72_07545</name>
</gene>
<dbReference type="PANTHER" id="PTHR43283">
    <property type="entry name" value="BETA-LACTAMASE-RELATED"/>
    <property type="match status" value="1"/>
</dbReference>
<dbReference type="SUPFAM" id="SSF56601">
    <property type="entry name" value="beta-lactamase/transpeptidase-like"/>
    <property type="match status" value="1"/>
</dbReference>
<keyword evidence="5" id="KW-1185">Reference proteome</keyword>
<feature type="signal peptide" evidence="2">
    <location>
        <begin position="1"/>
        <end position="33"/>
    </location>
</feature>
<evidence type="ECO:0000256" key="1">
    <source>
        <dbReference type="ARBA" id="ARBA00022801"/>
    </source>
</evidence>
<keyword evidence="1" id="KW-0378">Hydrolase</keyword>
<accession>A0ABY4LHS7</accession>
<keyword evidence="2" id="KW-0732">Signal</keyword>
<protein>
    <submittedName>
        <fullName evidence="4">Beta-lactamase family protein</fullName>
    </submittedName>
</protein>
<dbReference type="InterPro" id="IPR012338">
    <property type="entry name" value="Beta-lactam/transpept-like"/>
</dbReference>
<dbReference type="PANTHER" id="PTHR43283:SF11">
    <property type="entry name" value="BETA-LACTAMASE-RELATED DOMAIN-CONTAINING PROTEIN"/>
    <property type="match status" value="1"/>
</dbReference>